<keyword evidence="3" id="KW-1185">Reference proteome</keyword>
<feature type="domain" description="MATH" evidence="1">
    <location>
        <begin position="1"/>
        <end position="42"/>
    </location>
</feature>
<dbReference type="Proteomes" id="UP000237347">
    <property type="component" value="Unassembled WGS sequence"/>
</dbReference>
<gene>
    <name evidence="2" type="ORF">CFP56_036463</name>
</gene>
<dbReference type="SUPFAM" id="SSF49599">
    <property type="entry name" value="TRAF domain-like"/>
    <property type="match status" value="1"/>
</dbReference>
<dbReference type="PROSITE" id="PS50144">
    <property type="entry name" value="MATH"/>
    <property type="match status" value="1"/>
</dbReference>
<dbReference type="Gene3D" id="2.60.210.10">
    <property type="entry name" value="Apoptosis, Tumor Necrosis Factor Receptor Associated Protein 2, Chain A"/>
    <property type="match status" value="1"/>
</dbReference>
<dbReference type="InterPro" id="IPR008974">
    <property type="entry name" value="TRAF-like"/>
</dbReference>
<evidence type="ECO:0000313" key="3">
    <source>
        <dbReference type="Proteomes" id="UP000237347"/>
    </source>
</evidence>
<dbReference type="EMBL" id="PKMF04000664">
    <property type="protein sequence ID" value="KAK7822510.1"/>
    <property type="molecule type" value="Genomic_DNA"/>
</dbReference>
<reference evidence="2 3" key="1">
    <citation type="journal article" date="2018" name="Sci. Data">
        <title>The draft genome sequence of cork oak.</title>
        <authorList>
            <person name="Ramos A.M."/>
            <person name="Usie A."/>
            <person name="Barbosa P."/>
            <person name="Barros P.M."/>
            <person name="Capote T."/>
            <person name="Chaves I."/>
            <person name="Simoes F."/>
            <person name="Abreu I."/>
            <person name="Carrasquinho I."/>
            <person name="Faro C."/>
            <person name="Guimaraes J.B."/>
            <person name="Mendonca D."/>
            <person name="Nobrega F."/>
            <person name="Rodrigues L."/>
            <person name="Saibo N.J.M."/>
            <person name="Varela M.C."/>
            <person name="Egas C."/>
            <person name="Matos J."/>
            <person name="Miguel C.M."/>
            <person name="Oliveira M.M."/>
            <person name="Ricardo C.P."/>
            <person name="Goncalves S."/>
        </authorList>
    </citation>
    <scope>NUCLEOTIDE SEQUENCE [LARGE SCALE GENOMIC DNA]</scope>
    <source>
        <strain evidence="3">cv. HL8</strain>
    </source>
</reference>
<dbReference type="AlphaFoldDB" id="A0AAW0J6U8"/>
<organism evidence="2 3">
    <name type="scientific">Quercus suber</name>
    <name type="common">Cork oak</name>
    <dbReference type="NCBI Taxonomy" id="58331"/>
    <lineage>
        <taxon>Eukaryota</taxon>
        <taxon>Viridiplantae</taxon>
        <taxon>Streptophyta</taxon>
        <taxon>Embryophyta</taxon>
        <taxon>Tracheophyta</taxon>
        <taxon>Spermatophyta</taxon>
        <taxon>Magnoliopsida</taxon>
        <taxon>eudicotyledons</taxon>
        <taxon>Gunneridae</taxon>
        <taxon>Pentapetalae</taxon>
        <taxon>rosids</taxon>
        <taxon>fabids</taxon>
        <taxon>Fagales</taxon>
        <taxon>Fagaceae</taxon>
        <taxon>Quercus</taxon>
    </lineage>
</organism>
<evidence type="ECO:0000313" key="2">
    <source>
        <dbReference type="EMBL" id="KAK7822510.1"/>
    </source>
</evidence>
<name>A0AAW0J6U8_QUESU</name>
<sequence>MLKIESYSILSETVEKYESGVFEAGGHKWWTLMLYPLNYFFI</sequence>
<dbReference type="InterPro" id="IPR002083">
    <property type="entry name" value="MATH/TRAF_dom"/>
</dbReference>
<protein>
    <recommendedName>
        <fullName evidence="1">MATH domain-containing protein</fullName>
    </recommendedName>
</protein>
<proteinExistence type="predicted"/>
<accession>A0AAW0J6U8</accession>
<evidence type="ECO:0000259" key="1">
    <source>
        <dbReference type="PROSITE" id="PS50144"/>
    </source>
</evidence>
<comment type="caution">
    <text evidence="2">The sequence shown here is derived from an EMBL/GenBank/DDBJ whole genome shotgun (WGS) entry which is preliminary data.</text>
</comment>